<dbReference type="RefSeq" id="WP_001052927.1">
    <property type="nucleotide sequence ID" value="NZ_DQ025752.1"/>
</dbReference>
<evidence type="ECO:0000256" key="1">
    <source>
        <dbReference type="SAM" id="Phobius"/>
    </source>
</evidence>
<protein>
    <submittedName>
        <fullName evidence="2">Uncharacterized protein</fullName>
    </submittedName>
</protein>
<keyword evidence="2" id="KW-0614">Plasmid</keyword>
<reference evidence="2" key="1">
    <citation type="journal article" date="2005" name="BMC Genomics">
        <title>Conjugative plasmid pAW63 brings new insights into the genesis of the Bacillus anthracis virulence plasmid pXO2 and of the Bacillus thuringiensis plasmid pBT9727.</title>
        <authorList>
            <person name="Van der Auwera G.A."/>
            <person name="Andrup L."/>
            <person name="Mahillon J."/>
        </authorList>
    </citation>
    <scope>NUCLEOTIDE SEQUENCE</scope>
    <source>
        <strain evidence="2">HD73</strain>
        <plasmid evidence="2">pAW63</plasmid>
    </source>
</reference>
<accession>Q3YN58</accession>
<feature type="transmembrane region" description="Helical" evidence="1">
    <location>
        <begin position="71"/>
        <end position="92"/>
    </location>
</feature>
<dbReference type="AlphaFoldDB" id="Q3YN58"/>
<organism evidence="2">
    <name type="scientific">Bacillus thuringiensis subsp. kurstaki</name>
    <dbReference type="NCBI Taxonomy" id="29339"/>
    <lineage>
        <taxon>Bacteria</taxon>
        <taxon>Bacillati</taxon>
        <taxon>Bacillota</taxon>
        <taxon>Bacilli</taxon>
        <taxon>Bacillales</taxon>
        <taxon>Bacillaceae</taxon>
        <taxon>Bacillus</taxon>
        <taxon>Bacillus cereus group</taxon>
    </lineage>
</organism>
<proteinExistence type="predicted"/>
<evidence type="ECO:0000313" key="2">
    <source>
        <dbReference type="EMBL" id="AAZ06587.1"/>
    </source>
</evidence>
<gene>
    <name evidence="2" type="ORF">pAW63_017</name>
</gene>
<keyword evidence="1" id="KW-0812">Transmembrane</keyword>
<keyword evidence="1" id="KW-1133">Transmembrane helix</keyword>
<sequence>MNLPKLNLLESAKSSLQTIGYNDFFDSVSSALTSWSGKLQGLGIAVIIFCVCIIAFMFMFGEGPSRTAKKWLLYIVVGGVLLWGAGTFASTVQGVTAGF</sequence>
<dbReference type="InterPro" id="IPR007039">
    <property type="entry name" value="TrbC/VirB2"/>
</dbReference>
<feature type="transmembrane region" description="Helical" evidence="1">
    <location>
        <begin position="39"/>
        <end position="59"/>
    </location>
</feature>
<dbReference type="EMBL" id="DQ025752">
    <property type="protein sequence ID" value="AAZ06587.1"/>
    <property type="molecule type" value="Genomic_DNA"/>
</dbReference>
<geneLocation type="plasmid" evidence="2">
    <name>pAW63</name>
</geneLocation>
<keyword evidence="1" id="KW-0472">Membrane</keyword>
<dbReference type="Pfam" id="PF04956">
    <property type="entry name" value="TrbC"/>
    <property type="match status" value="1"/>
</dbReference>
<name>Q3YN58_BACTK</name>